<dbReference type="CDD" id="cd01949">
    <property type="entry name" value="GGDEF"/>
    <property type="match status" value="1"/>
</dbReference>
<dbReference type="SUPFAM" id="SSF54631">
    <property type="entry name" value="CBS-domain pair"/>
    <property type="match status" value="1"/>
</dbReference>
<evidence type="ECO:0000313" key="4">
    <source>
        <dbReference type="EMBL" id="SHF02147.1"/>
    </source>
</evidence>
<keyword evidence="5" id="KW-1185">Reference proteome</keyword>
<dbReference type="PROSITE" id="PS50887">
    <property type="entry name" value="GGDEF"/>
    <property type="match status" value="1"/>
</dbReference>
<dbReference type="GO" id="GO:1902201">
    <property type="term" value="P:negative regulation of bacterial-type flagellum-dependent cell motility"/>
    <property type="evidence" value="ECO:0007669"/>
    <property type="project" value="TreeGrafter"/>
</dbReference>
<dbReference type="PANTHER" id="PTHR45138:SF26">
    <property type="entry name" value="DIGUANYLATE CYCLASE"/>
    <property type="match status" value="1"/>
</dbReference>
<dbReference type="InterPro" id="IPR043128">
    <property type="entry name" value="Rev_trsase/Diguanyl_cyclase"/>
</dbReference>
<dbReference type="GO" id="GO:0052621">
    <property type="term" value="F:diguanylate cyclase activity"/>
    <property type="evidence" value="ECO:0007669"/>
    <property type="project" value="TreeGrafter"/>
</dbReference>
<dbReference type="PROSITE" id="PS51371">
    <property type="entry name" value="CBS"/>
    <property type="match status" value="2"/>
</dbReference>
<proteinExistence type="predicted"/>
<dbReference type="InterPro" id="IPR029787">
    <property type="entry name" value="Nucleotide_cyclase"/>
</dbReference>
<dbReference type="SUPFAM" id="SSF55073">
    <property type="entry name" value="Nucleotide cyclase"/>
    <property type="match status" value="1"/>
</dbReference>
<dbReference type="Gene3D" id="3.10.580.10">
    <property type="entry name" value="CBS-domain"/>
    <property type="match status" value="1"/>
</dbReference>
<accession>A0A1M4Y8J9</accession>
<sequence>MISCVSNIMIKKINTVDAYDGICKAERIMDENNINCIPVMHDGKLVGVLTSRDIRKTHPNRIVADAMTKKVISVTPETSLWKAKQVFEENKIETLLVKEKDSLVGLVTKTCLYTELGKYYDPLTGLYRSEYIYHMGMELLEKGFEISVIFIDLNEFGQIDKEFGHAQGDLILKELGMLLKSHSHGDTYLCRFGGDEFVVLTQYNLDKCMVLAEILLKAISTHKFKNNINVTASAGIAGGRRQDARAQNPRETVMDLINLASLASTKAKKEKTKLAVADGFFQNEIACGSA</sequence>
<dbReference type="InterPro" id="IPR050469">
    <property type="entry name" value="Diguanylate_Cyclase"/>
</dbReference>
<protein>
    <submittedName>
        <fullName evidence="4">Diguanylate cyclase (GGDEF) domain-containing protein</fullName>
    </submittedName>
</protein>
<organism evidence="4 5">
    <name type="scientific">Desulforamulus putei DSM 12395</name>
    <dbReference type="NCBI Taxonomy" id="1121429"/>
    <lineage>
        <taxon>Bacteria</taxon>
        <taxon>Bacillati</taxon>
        <taxon>Bacillota</taxon>
        <taxon>Clostridia</taxon>
        <taxon>Eubacteriales</taxon>
        <taxon>Peptococcaceae</taxon>
        <taxon>Desulforamulus</taxon>
    </lineage>
</organism>
<feature type="domain" description="GGDEF" evidence="2">
    <location>
        <begin position="144"/>
        <end position="279"/>
    </location>
</feature>
<dbReference type="PANTHER" id="PTHR45138">
    <property type="entry name" value="REGULATORY COMPONENTS OF SENSORY TRANSDUCTION SYSTEM"/>
    <property type="match status" value="1"/>
</dbReference>
<dbReference type="Pfam" id="PF00990">
    <property type="entry name" value="GGDEF"/>
    <property type="match status" value="1"/>
</dbReference>
<dbReference type="SMART" id="SM00116">
    <property type="entry name" value="CBS"/>
    <property type="match status" value="2"/>
</dbReference>
<dbReference type="Pfam" id="PF00571">
    <property type="entry name" value="CBS"/>
    <property type="match status" value="2"/>
</dbReference>
<dbReference type="NCBIfam" id="TIGR00254">
    <property type="entry name" value="GGDEF"/>
    <property type="match status" value="1"/>
</dbReference>
<dbReference type="STRING" id="1121429.SAMN02745133_01642"/>
<dbReference type="GO" id="GO:0005886">
    <property type="term" value="C:plasma membrane"/>
    <property type="evidence" value="ECO:0007669"/>
    <property type="project" value="TreeGrafter"/>
</dbReference>
<gene>
    <name evidence="4" type="ORF">SAMN02745133_01642</name>
</gene>
<evidence type="ECO:0000256" key="1">
    <source>
        <dbReference type="PROSITE-ProRule" id="PRU00703"/>
    </source>
</evidence>
<dbReference type="RefSeq" id="WP_073238482.1">
    <property type="nucleotide sequence ID" value="NZ_FQUY01000010.1"/>
</dbReference>
<dbReference type="InterPro" id="IPR000160">
    <property type="entry name" value="GGDEF_dom"/>
</dbReference>
<dbReference type="InterPro" id="IPR000644">
    <property type="entry name" value="CBS_dom"/>
</dbReference>
<feature type="domain" description="CBS" evidence="3">
    <location>
        <begin position="9"/>
        <end position="66"/>
    </location>
</feature>
<dbReference type="EMBL" id="FQUY01000010">
    <property type="protein sequence ID" value="SHF02147.1"/>
    <property type="molecule type" value="Genomic_DNA"/>
</dbReference>
<evidence type="ECO:0000259" key="2">
    <source>
        <dbReference type="PROSITE" id="PS50887"/>
    </source>
</evidence>
<dbReference type="GO" id="GO:0043709">
    <property type="term" value="P:cell adhesion involved in single-species biofilm formation"/>
    <property type="evidence" value="ECO:0007669"/>
    <property type="project" value="TreeGrafter"/>
</dbReference>
<dbReference type="Gene3D" id="3.30.70.270">
    <property type="match status" value="1"/>
</dbReference>
<evidence type="ECO:0000259" key="3">
    <source>
        <dbReference type="PROSITE" id="PS51371"/>
    </source>
</evidence>
<dbReference type="AlphaFoldDB" id="A0A1M4Y8J9"/>
<dbReference type="InterPro" id="IPR046342">
    <property type="entry name" value="CBS_dom_sf"/>
</dbReference>
<evidence type="ECO:0000313" key="5">
    <source>
        <dbReference type="Proteomes" id="UP000184148"/>
    </source>
</evidence>
<name>A0A1M4Y8J9_9FIRM</name>
<dbReference type="SMART" id="SM00267">
    <property type="entry name" value="GGDEF"/>
    <property type="match status" value="1"/>
</dbReference>
<dbReference type="Proteomes" id="UP000184148">
    <property type="component" value="Unassembled WGS sequence"/>
</dbReference>
<feature type="domain" description="CBS" evidence="3">
    <location>
        <begin position="67"/>
        <end position="123"/>
    </location>
</feature>
<reference evidence="5" key="1">
    <citation type="submission" date="2016-11" db="EMBL/GenBank/DDBJ databases">
        <authorList>
            <person name="Varghese N."/>
            <person name="Submissions S."/>
        </authorList>
    </citation>
    <scope>NUCLEOTIDE SEQUENCE [LARGE SCALE GENOMIC DNA]</scope>
    <source>
        <strain evidence="5">DSM 12395</strain>
    </source>
</reference>
<keyword evidence="1" id="KW-0129">CBS domain</keyword>